<dbReference type="GO" id="GO:0003899">
    <property type="term" value="F:DNA-directed RNA polymerase activity"/>
    <property type="evidence" value="ECO:0007669"/>
    <property type="project" value="InterPro"/>
</dbReference>
<dbReference type="InterPro" id="IPR007624">
    <property type="entry name" value="RNA_pol_sigma70_r3"/>
</dbReference>
<dbReference type="Pfam" id="PF04545">
    <property type="entry name" value="Sigma70_r4"/>
    <property type="match status" value="1"/>
</dbReference>
<dbReference type="InterPro" id="IPR014284">
    <property type="entry name" value="RNA_pol_sigma-70_dom"/>
</dbReference>
<evidence type="ECO:0000256" key="2">
    <source>
        <dbReference type="ARBA" id="ARBA00023082"/>
    </source>
</evidence>
<organism evidence="8 9">
    <name type="scientific">Thermospira aquatica</name>
    <dbReference type="NCBI Taxonomy" id="2828656"/>
    <lineage>
        <taxon>Bacteria</taxon>
        <taxon>Pseudomonadati</taxon>
        <taxon>Spirochaetota</taxon>
        <taxon>Spirochaetia</taxon>
        <taxon>Brevinematales</taxon>
        <taxon>Thermospiraceae</taxon>
        <taxon>Thermospira</taxon>
    </lineage>
</organism>
<evidence type="ECO:0000256" key="5">
    <source>
        <dbReference type="RuleBase" id="RU362124"/>
    </source>
</evidence>
<accession>A0AAX3BGC2</accession>
<evidence type="ECO:0000256" key="1">
    <source>
        <dbReference type="ARBA" id="ARBA00023015"/>
    </source>
</evidence>
<dbReference type="InterPro" id="IPR007627">
    <property type="entry name" value="RNA_pol_sigma70_r2"/>
</dbReference>
<dbReference type="NCBIfam" id="NF004935">
    <property type="entry name" value="PRK06288.1"/>
    <property type="match status" value="1"/>
</dbReference>
<dbReference type="Gene3D" id="1.10.1740.10">
    <property type="match status" value="1"/>
</dbReference>
<dbReference type="InterPro" id="IPR000943">
    <property type="entry name" value="RNA_pol_sigma70"/>
</dbReference>
<dbReference type="InterPro" id="IPR012845">
    <property type="entry name" value="RNA_pol_sigma_FliA_WhiG"/>
</dbReference>
<dbReference type="RefSeq" id="WP_271435598.1">
    <property type="nucleotide sequence ID" value="NZ_CP073355.1"/>
</dbReference>
<reference evidence="8" key="1">
    <citation type="submission" date="2021-04" db="EMBL/GenBank/DDBJ databases">
        <authorList>
            <person name="Postec A."/>
        </authorList>
    </citation>
    <scope>NUCLEOTIDE SEQUENCE</scope>
    <source>
        <strain evidence="8">F1F22</strain>
    </source>
</reference>
<keyword evidence="4 5" id="KW-0804">Transcription</keyword>
<dbReference type="GO" id="GO:0016987">
    <property type="term" value="F:sigma factor activity"/>
    <property type="evidence" value="ECO:0007669"/>
    <property type="project" value="UniProtKB-KW"/>
</dbReference>
<keyword evidence="3 5" id="KW-0238">DNA-binding</keyword>
<dbReference type="EMBL" id="CP073355">
    <property type="protein sequence ID" value="URA10471.1"/>
    <property type="molecule type" value="Genomic_DNA"/>
</dbReference>
<keyword evidence="9" id="KW-1185">Reference proteome</keyword>
<evidence type="ECO:0000259" key="6">
    <source>
        <dbReference type="PROSITE" id="PS00715"/>
    </source>
</evidence>
<dbReference type="SUPFAM" id="SSF88659">
    <property type="entry name" value="Sigma3 and sigma4 domains of RNA polymerase sigma factors"/>
    <property type="match status" value="2"/>
</dbReference>
<dbReference type="InterPro" id="IPR007630">
    <property type="entry name" value="RNA_pol_sigma70_r4"/>
</dbReference>
<dbReference type="Gene3D" id="1.20.140.160">
    <property type="match status" value="1"/>
</dbReference>
<dbReference type="PANTHER" id="PTHR30385:SF7">
    <property type="entry name" value="RNA POLYMERASE SIGMA FACTOR FLIA"/>
    <property type="match status" value="1"/>
</dbReference>
<keyword evidence="2 5" id="KW-0731">Sigma factor</keyword>
<protein>
    <recommendedName>
        <fullName evidence="5">RNA polymerase sigma factor</fullName>
    </recommendedName>
</protein>
<sequence length="267" mass="30734">MKGYEQFDNLSEEELWEQYIQTHDELIRNYFIEKYAPLVKYVAGRVAMNVPSSVEYNDLVSYGILGLIDAIDKFDPSREIKFKTYAVTRIRGAIFDQLRAIDWLPRSVRQKSKEIERAITELEGKLGRPPTDEEIAEAMDMPLEDFHALLLRVSGNNLVSMDESWYINDGTESSPTSIEETLESSDAYNPDVVAEKQEIKKMIAKALMELPEREQQVLILYYYEGLTLKEIGTILNVTESRVSQLHTKAIHILRSRLSQIKEGFSSK</sequence>
<evidence type="ECO:0000313" key="8">
    <source>
        <dbReference type="EMBL" id="URA10471.1"/>
    </source>
</evidence>
<gene>
    <name evidence="8" type="primary">whiG</name>
    <name evidence="8" type="ORF">KDW03_01325</name>
</gene>
<feature type="domain" description="RNA polymerase sigma-70" evidence="7">
    <location>
        <begin position="227"/>
        <end position="253"/>
    </location>
</feature>
<keyword evidence="1 5" id="KW-0805">Transcription regulation</keyword>
<dbReference type="NCBIfam" id="TIGR02937">
    <property type="entry name" value="sigma70-ECF"/>
    <property type="match status" value="1"/>
</dbReference>
<dbReference type="Proteomes" id="UP001056539">
    <property type="component" value="Chromosome"/>
</dbReference>
<dbReference type="NCBIfam" id="NF005413">
    <property type="entry name" value="PRK06986.1"/>
    <property type="match status" value="1"/>
</dbReference>
<dbReference type="PANTHER" id="PTHR30385">
    <property type="entry name" value="SIGMA FACTOR F FLAGELLAR"/>
    <property type="match status" value="1"/>
</dbReference>
<dbReference type="PROSITE" id="PS00716">
    <property type="entry name" value="SIGMA70_2"/>
    <property type="match status" value="1"/>
</dbReference>
<dbReference type="SUPFAM" id="SSF88946">
    <property type="entry name" value="Sigma2 domain of RNA polymerase sigma factors"/>
    <property type="match status" value="1"/>
</dbReference>
<dbReference type="Pfam" id="PF04542">
    <property type="entry name" value="Sigma70_r2"/>
    <property type="match status" value="1"/>
</dbReference>
<dbReference type="GO" id="GO:0003677">
    <property type="term" value="F:DNA binding"/>
    <property type="evidence" value="ECO:0007669"/>
    <property type="project" value="UniProtKB-KW"/>
</dbReference>
<dbReference type="InterPro" id="IPR013325">
    <property type="entry name" value="RNA_pol_sigma_r2"/>
</dbReference>
<reference evidence="8" key="2">
    <citation type="submission" date="2022-06" db="EMBL/GenBank/DDBJ databases">
        <title>Thermospira aquatica gen. nov., sp. nov.</title>
        <authorList>
            <person name="Ben Ali Gam Z."/>
            <person name="Labat M."/>
        </authorList>
    </citation>
    <scope>NUCLEOTIDE SEQUENCE</scope>
    <source>
        <strain evidence="8">F1F22</strain>
    </source>
</reference>
<evidence type="ECO:0000313" key="9">
    <source>
        <dbReference type="Proteomes" id="UP001056539"/>
    </source>
</evidence>
<comment type="similarity">
    <text evidence="5">Belongs to the sigma-70 factor family.</text>
</comment>
<name>A0AAX3BGC2_9SPIR</name>
<dbReference type="KEGG" id="taqu:KDW03_01325"/>
<dbReference type="PIRSF" id="PIRSF000770">
    <property type="entry name" value="RNA_pol_sigma-SigE/K"/>
    <property type="match status" value="1"/>
</dbReference>
<dbReference type="PRINTS" id="PR00046">
    <property type="entry name" value="SIGMA70FCT"/>
</dbReference>
<feature type="domain" description="RNA polymerase sigma-70" evidence="6">
    <location>
        <begin position="58"/>
        <end position="71"/>
    </location>
</feature>
<proteinExistence type="inferred from homology"/>
<dbReference type="NCBIfam" id="TIGR02479">
    <property type="entry name" value="FliA_WhiG"/>
    <property type="match status" value="1"/>
</dbReference>
<comment type="function">
    <text evidence="5">Sigma factors are initiation factors that promote the attachment of RNA polymerase to specific initiation sites and are then released.</text>
</comment>
<evidence type="ECO:0000256" key="3">
    <source>
        <dbReference type="ARBA" id="ARBA00023125"/>
    </source>
</evidence>
<dbReference type="Pfam" id="PF04539">
    <property type="entry name" value="Sigma70_r3"/>
    <property type="match status" value="1"/>
</dbReference>
<evidence type="ECO:0000256" key="4">
    <source>
        <dbReference type="ARBA" id="ARBA00023163"/>
    </source>
</evidence>
<dbReference type="GO" id="GO:0006352">
    <property type="term" value="P:DNA-templated transcription initiation"/>
    <property type="evidence" value="ECO:0007669"/>
    <property type="project" value="InterPro"/>
</dbReference>
<evidence type="ECO:0000259" key="7">
    <source>
        <dbReference type="PROSITE" id="PS00716"/>
    </source>
</evidence>
<dbReference type="AlphaFoldDB" id="A0AAX3BGC2"/>
<dbReference type="CDD" id="cd06171">
    <property type="entry name" value="Sigma70_r4"/>
    <property type="match status" value="1"/>
</dbReference>
<dbReference type="InterPro" id="IPR013324">
    <property type="entry name" value="RNA_pol_sigma_r3/r4-like"/>
</dbReference>
<dbReference type="PROSITE" id="PS00715">
    <property type="entry name" value="SIGMA70_1"/>
    <property type="match status" value="1"/>
</dbReference>